<dbReference type="AlphaFoldDB" id="A0A8E2EAD2"/>
<feature type="compositionally biased region" description="Low complexity" evidence="1">
    <location>
        <begin position="591"/>
        <end position="603"/>
    </location>
</feature>
<dbReference type="OrthoDB" id="3936275at2759"/>
<accession>A0A8E2EAD2</accession>
<feature type="region of interest" description="Disordered" evidence="1">
    <location>
        <begin position="51"/>
        <end position="121"/>
    </location>
</feature>
<organism evidence="3 4">
    <name type="scientific">Lepidopterella palustris CBS 459.81</name>
    <dbReference type="NCBI Taxonomy" id="1314670"/>
    <lineage>
        <taxon>Eukaryota</taxon>
        <taxon>Fungi</taxon>
        <taxon>Dikarya</taxon>
        <taxon>Ascomycota</taxon>
        <taxon>Pezizomycotina</taxon>
        <taxon>Dothideomycetes</taxon>
        <taxon>Pleosporomycetidae</taxon>
        <taxon>Mytilinidiales</taxon>
        <taxon>Argynnaceae</taxon>
        <taxon>Lepidopterella</taxon>
    </lineage>
</organism>
<feature type="compositionally biased region" description="Low complexity" evidence="1">
    <location>
        <begin position="87"/>
        <end position="100"/>
    </location>
</feature>
<dbReference type="CDD" id="cd12087">
    <property type="entry name" value="TM_EGFR-like"/>
    <property type="match status" value="1"/>
</dbReference>
<feature type="region of interest" description="Disordered" evidence="1">
    <location>
        <begin position="309"/>
        <end position="407"/>
    </location>
</feature>
<keyword evidence="2" id="KW-0472">Membrane</keyword>
<feature type="compositionally biased region" description="Polar residues" evidence="1">
    <location>
        <begin position="353"/>
        <end position="372"/>
    </location>
</feature>
<feature type="compositionally biased region" description="Polar residues" evidence="1">
    <location>
        <begin position="537"/>
        <end position="558"/>
    </location>
</feature>
<evidence type="ECO:0000256" key="2">
    <source>
        <dbReference type="SAM" id="Phobius"/>
    </source>
</evidence>
<feature type="compositionally biased region" description="Low complexity" evidence="1">
    <location>
        <begin position="107"/>
        <end position="121"/>
    </location>
</feature>
<feature type="compositionally biased region" description="Low complexity" evidence="1">
    <location>
        <begin position="51"/>
        <end position="65"/>
    </location>
</feature>
<sequence length="638" mass="67107">MATPSVLTTTVSGKLCTRSRRVTSSTNVVSTPAQALTSVISSAAASSTSSQIQPSALPAQQSAAAPVPPAAPTTAIGSEQAPNVAASSSPSLPSSSILLSQDPGTGSSVSAITSPLPSSSSQALDVPSVALLSDPAENSEPVAAPSSNVATSPTKPSVASNSVTINPVTFTTSSSLSTSSFTNSLKPTSMSTAGSAGVFAPIHGSGGSDSNNPPGSHTSQMNTRGVIGAVVGGLIGLAFIGALLFVCLRRRRTREALEAWKRKVNEKRRPERTPDQDPDPISFLGQIKVIAGSIGLLATALVSKISRKRSVAPEPNIRDSSRSSASSAYSTRSSARTRSTRFADRMAMIKNSKGLSGRQQQSANGPSTSPFSGVTEDSLDPEDLREPTIPRLRIVNPDPSQPNTPMLIPRQAMSEGLLDQQRPPLTPRTIQNPFSSPFDDSEERNGSATPEWFRSSSHKRTQSAVTALRSHPPSLLHASSFYYPSSSNPFADPLDIPMPSDPLPRWPTNAYTPQPLSDTYAPLSSRSPQVIPRNSGARRSSATNSRPTTAVTNASFSRATRGKSDPFDLDRPEVLGFGNVSSRKEVRASVTRQTSRSNRRSSTPNWVSLDDEMGVETRSSAIPVPMWTASVTEPGIAR</sequence>
<reference evidence="3 4" key="1">
    <citation type="journal article" date="2016" name="Nat. Commun.">
        <title>Ectomycorrhizal ecology is imprinted in the genome of the dominant symbiotic fungus Cenococcum geophilum.</title>
        <authorList>
            <consortium name="DOE Joint Genome Institute"/>
            <person name="Peter M."/>
            <person name="Kohler A."/>
            <person name="Ohm R.A."/>
            <person name="Kuo A."/>
            <person name="Krutzmann J."/>
            <person name="Morin E."/>
            <person name="Arend M."/>
            <person name="Barry K.W."/>
            <person name="Binder M."/>
            <person name="Choi C."/>
            <person name="Clum A."/>
            <person name="Copeland A."/>
            <person name="Grisel N."/>
            <person name="Haridas S."/>
            <person name="Kipfer T."/>
            <person name="LaButti K."/>
            <person name="Lindquist E."/>
            <person name="Lipzen A."/>
            <person name="Maire R."/>
            <person name="Meier B."/>
            <person name="Mihaltcheva S."/>
            <person name="Molinier V."/>
            <person name="Murat C."/>
            <person name="Poggeler S."/>
            <person name="Quandt C.A."/>
            <person name="Sperisen C."/>
            <person name="Tritt A."/>
            <person name="Tisserant E."/>
            <person name="Crous P.W."/>
            <person name="Henrissat B."/>
            <person name="Nehls U."/>
            <person name="Egli S."/>
            <person name="Spatafora J.W."/>
            <person name="Grigoriev I.V."/>
            <person name="Martin F.M."/>
        </authorList>
    </citation>
    <scope>NUCLEOTIDE SEQUENCE [LARGE SCALE GENOMIC DNA]</scope>
    <source>
        <strain evidence="3 4">CBS 459.81</strain>
    </source>
</reference>
<evidence type="ECO:0000313" key="4">
    <source>
        <dbReference type="Proteomes" id="UP000250266"/>
    </source>
</evidence>
<dbReference type="Proteomes" id="UP000250266">
    <property type="component" value="Unassembled WGS sequence"/>
</dbReference>
<feature type="transmembrane region" description="Helical" evidence="2">
    <location>
        <begin position="226"/>
        <end position="248"/>
    </location>
</feature>
<proteinExistence type="predicted"/>
<evidence type="ECO:0000313" key="3">
    <source>
        <dbReference type="EMBL" id="OCK79933.1"/>
    </source>
</evidence>
<feature type="compositionally biased region" description="Low complexity" evidence="1">
    <location>
        <begin position="322"/>
        <end position="337"/>
    </location>
</feature>
<evidence type="ECO:0000256" key="1">
    <source>
        <dbReference type="SAM" id="MobiDB-lite"/>
    </source>
</evidence>
<keyword evidence="2" id="KW-1133">Transmembrane helix</keyword>
<feature type="compositionally biased region" description="Polar residues" evidence="1">
    <location>
        <begin position="145"/>
        <end position="161"/>
    </location>
</feature>
<name>A0A8E2EAD2_9PEZI</name>
<gene>
    <name evidence="3" type="ORF">K432DRAFT_417008</name>
</gene>
<feature type="region of interest" description="Disordered" evidence="1">
    <location>
        <begin position="196"/>
        <end position="220"/>
    </location>
</feature>
<feature type="region of interest" description="Disordered" evidence="1">
    <location>
        <begin position="580"/>
        <end position="612"/>
    </location>
</feature>
<protein>
    <submittedName>
        <fullName evidence="3">Uncharacterized protein</fullName>
    </submittedName>
</protein>
<keyword evidence="2" id="KW-0812">Transmembrane</keyword>
<feature type="region of interest" description="Disordered" evidence="1">
    <location>
        <begin position="520"/>
        <end position="567"/>
    </location>
</feature>
<dbReference type="EMBL" id="KV744981">
    <property type="protein sequence ID" value="OCK79933.1"/>
    <property type="molecule type" value="Genomic_DNA"/>
</dbReference>
<feature type="region of interest" description="Disordered" evidence="1">
    <location>
        <begin position="420"/>
        <end position="458"/>
    </location>
</feature>
<keyword evidence="4" id="KW-1185">Reference proteome</keyword>
<feature type="region of interest" description="Disordered" evidence="1">
    <location>
        <begin position="137"/>
        <end position="161"/>
    </location>
</feature>